<dbReference type="AlphaFoldDB" id="A0A5N5F8N1"/>
<reference evidence="2" key="2">
    <citation type="submission" date="2019-10" db="EMBL/GenBank/DDBJ databases">
        <title>A de novo genome assembly of a pear dwarfing rootstock.</title>
        <authorList>
            <person name="Wang F."/>
            <person name="Wang J."/>
            <person name="Li S."/>
            <person name="Zhang Y."/>
            <person name="Fang M."/>
            <person name="Ma L."/>
            <person name="Zhao Y."/>
            <person name="Jiang S."/>
        </authorList>
    </citation>
    <scope>NUCLEOTIDE SEQUENCE [LARGE SCALE GENOMIC DNA]</scope>
</reference>
<reference evidence="1 2" key="1">
    <citation type="submission" date="2019-09" db="EMBL/GenBank/DDBJ databases">
        <authorList>
            <person name="Ou C."/>
        </authorList>
    </citation>
    <scope>NUCLEOTIDE SEQUENCE [LARGE SCALE GENOMIC DNA]</scope>
    <source>
        <strain evidence="1">S2</strain>
        <tissue evidence="1">Leaf</tissue>
    </source>
</reference>
<gene>
    <name evidence="1" type="ORF">D8674_030464</name>
</gene>
<organism evidence="1 2">
    <name type="scientific">Pyrus ussuriensis x Pyrus communis</name>
    <dbReference type="NCBI Taxonomy" id="2448454"/>
    <lineage>
        <taxon>Eukaryota</taxon>
        <taxon>Viridiplantae</taxon>
        <taxon>Streptophyta</taxon>
        <taxon>Embryophyta</taxon>
        <taxon>Tracheophyta</taxon>
        <taxon>Spermatophyta</taxon>
        <taxon>Magnoliopsida</taxon>
        <taxon>eudicotyledons</taxon>
        <taxon>Gunneridae</taxon>
        <taxon>Pentapetalae</taxon>
        <taxon>rosids</taxon>
        <taxon>fabids</taxon>
        <taxon>Rosales</taxon>
        <taxon>Rosaceae</taxon>
        <taxon>Amygdaloideae</taxon>
        <taxon>Maleae</taxon>
        <taxon>Pyrus</taxon>
    </lineage>
</organism>
<reference evidence="1 2" key="3">
    <citation type="submission" date="2019-11" db="EMBL/GenBank/DDBJ databases">
        <title>A de novo genome assembly of a pear dwarfing rootstock.</title>
        <authorList>
            <person name="Wang F."/>
            <person name="Wang J."/>
            <person name="Li S."/>
            <person name="Zhang Y."/>
            <person name="Fang M."/>
            <person name="Ma L."/>
            <person name="Zhao Y."/>
            <person name="Jiang S."/>
        </authorList>
    </citation>
    <scope>NUCLEOTIDE SEQUENCE [LARGE SCALE GENOMIC DNA]</scope>
    <source>
        <strain evidence="1">S2</strain>
        <tissue evidence="1">Leaf</tissue>
    </source>
</reference>
<sequence>MSAKSKYKINQQPLFPFIQINNSISSVSENYPLGELEACRELLNKDWNCELGHIYDEMHFVVEELANLNSLGLVYFAQTPTSCHLLVSDVAKIFIPCDVLL</sequence>
<protein>
    <submittedName>
        <fullName evidence="1">Uncharacterized protein</fullName>
    </submittedName>
</protein>
<accession>A0A5N5F8N1</accession>
<keyword evidence="2" id="KW-1185">Reference proteome</keyword>
<dbReference type="Proteomes" id="UP000327157">
    <property type="component" value="Chromosome 7"/>
</dbReference>
<comment type="caution">
    <text evidence="1">The sequence shown here is derived from an EMBL/GenBank/DDBJ whole genome shotgun (WGS) entry which is preliminary data.</text>
</comment>
<proteinExistence type="predicted"/>
<evidence type="ECO:0000313" key="2">
    <source>
        <dbReference type="Proteomes" id="UP000327157"/>
    </source>
</evidence>
<name>A0A5N5F8N1_9ROSA</name>
<evidence type="ECO:0000313" key="1">
    <source>
        <dbReference type="EMBL" id="KAB2595014.1"/>
    </source>
</evidence>
<dbReference type="EMBL" id="SMOL01000781">
    <property type="protein sequence ID" value="KAB2595014.1"/>
    <property type="molecule type" value="Genomic_DNA"/>
</dbReference>